<dbReference type="InterPro" id="IPR041682">
    <property type="entry name" value="AAA_14"/>
</dbReference>
<dbReference type="InterPro" id="IPR027417">
    <property type="entry name" value="P-loop_NTPase"/>
</dbReference>
<accession>A0A1Y3UA92</accession>
<dbReference type="AlphaFoldDB" id="A0A1Y3UA92"/>
<dbReference type="eggNOG" id="COG1373">
    <property type="taxonomic scope" value="Bacteria"/>
</dbReference>
<gene>
    <name evidence="3" type="ORF">B5G21_02090</name>
</gene>
<evidence type="ECO:0000259" key="1">
    <source>
        <dbReference type="Pfam" id="PF13173"/>
    </source>
</evidence>
<feature type="domain" description="DUF4143" evidence="2">
    <location>
        <begin position="227"/>
        <end position="395"/>
    </location>
</feature>
<comment type="caution">
    <text evidence="3">The sequence shown here is derived from an EMBL/GenBank/DDBJ whole genome shotgun (WGS) entry which is preliminary data.</text>
</comment>
<dbReference type="SUPFAM" id="SSF52540">
    <property type="entry name" value="P-loop containing nucleoside triphosphate hydrolases"/>
    <property type="match status" value="1"/>
</dbReference>
<name>A0A1Y3UA92_9ACTN</name>
<evidence type="ECO:0000313" key="4">
    <source>
        <dbReference type="Proteomes" id="UP000196560"/>
    </source>
</evidence>
<feature type="domain" description="AAA" evidence="1">
    <location>
        <begin position="18"/>
        <end position="158"/>
    </location>
</feature>
<proteinExistence type="predicted"/>
<dbReference type="STRING" id="1118060.GCA_000311845_01700"/>
<protein>
    <submittedName>
        <fullName evidence="3">ATPase</fullName>
    </submittedName>
</protein>
<dbReference type="Pfam" id="PF13173">
    <property type="entry name" value="AAA_14"/>
    <property type="match status" value="1"/>
</dbReference>
<dbReference type="PANTHER" id="PTHR33295">
    <property type="entry name" value="ATPASE"/>
    <property type="match status" value="1"/>
</dbReference>
<keyword evidence="4" id="KW-1185">Reference proteome</keyword>
<evidence type="ECO:0000259" key="2">
    <source>
        <dbReference type="Pfam" id="PF13635"/>
    </source>
</evidence>
<dbReference type="EMBL" id="NFHO01000002">
    <property type="protein sequence ID" value="OUN44088.1"/>
    <property type="molecule type" value="Genomic_DNA"/>
</dbReference>
<organism evidence="3 4">
    <name type="scientific">Enorma massiliensis</name>
    <dbReference type="NCBI Taxonomy" id="1472761"/>
    <lineage>
        <taxon>Bacteria</taxon>
        <taxon>Bacillati</taxon>
        <taxon>Actinomycetota</taxon>
        <taxon>Coriobacteriia</taxon>
        <taxon>Coriobacteriales</taxon>
        <taxon>Coriobacteriaceae</taxon>
        <taxon>Enorma</taxon>
    </lineage>
</organism>
<dbReference type="PANTHER" id="PTHR33295:SF7">
    <property type="entry name" value="ATPASE"/>
    <property type="match status" value="1"/>
</dbReference>
<dbReference type="Pfam" id="PF13635">
    <property type="entry name" value="DUF4143"/>
    <property type="match status" value="1"/>
</dbReference>
<sequence>MYRNAMIKLLAWSDSPHRKPLIVNGARQVGKTWLVLTFGANRYDSVAHVVFLENEDMKRAFAGSLDADRLLTIIGAATGTNPRDGRTLVFLDEIQECPRAITALKMFCEQRPDVPVVAAGSLLGVALNREREKDGDGTSWPVGKVDYLDLHPLSFDEFVREIGNSALAEAVSQGDADLISVFSERLTDLLRIYYYVGGMPEAVCRYSETGDFAAARAVQQTLLADYEHDFSKHVESALEVERIRQTWHSVPVQLARESDLRRFSYASVREGGRGRDYRDAVAWLVDAGLVTKIPRVTKPGIPLKGYADEMYFKLYLLDIGLLGAATGLEPRVLVEGNRLFTEYKGVYAEQFVCQQLVAGGAVPYYWSADGKQKKGEVDFLLEVAGCPVPVEVKAGESIAGGSLAAFVRDYGLGRAARFSLRGLKKQDWLVNVPLYAANAFPDILERPNISHNMPLRT</sequence>
<dbReference type="Proteomes" id="UP000196560">
    <property type="component" value="Unassembled WGS sequence"/>
</dbReference>
<evidence type="ECO:0000313" key="3">
    <source>
        <dbReference type="EMBL" id="OUN44088.1"/>
    </source>
</evidence>
<dbReference type="InterPro" id="IPR025420">
    <property type="entry name" value="DUF4143"/>
</dbReference>
<reference evidence="4" key="1">
    <citation type="submission" date="2017-04" db="EMBL/GenBank/DDBJ databases">
        <title>Function of individual gut microbiota members based on whole genome sequencing of pure cultures obtained from chicken caecum.</title>
        <authorList>
            <person name="Medvecky M."/>
            <person name="Cejkova D."/>
            <person name="Polansky O."/>
            <person name="Karasova D."/>
            <person name="Kubasova T."/>
            <person name="Cizek A."/>
            <person name="Rychlik I."/>
        </authorList>
    </citation>
    <scope>NUCLEOTIDE SEQUENCE [LARGE SCALE GENOMIC DNA]</scope>
    <source>
        <strain evidence="4">An70</strain>
    </source>
</reference>